<feature type="region of interest" description="Disordered" evidence="1">
    <location>
        <begin position="138"/>
        <end position="179"/>
    </location>
</feature>
<dbReference type="AlphaFoldDB" id="A0A6A4VYP4"/>
<accession>A0A6A4VYP4</accession>
<feature type="compositionally biased region" description="Polar residues" evidence="1">
    <location>
        <begin position="148"/>
        <end position="162"/>
    </location>
</feature>
<reference evidence="2 3" key="1">
    <citation type="submission" date="2019-07" db="EMBL/GenBank/DDBJ databases">
        <title>Draft genome assembly of a fouling barnacle, Amphibalanus amphitrite (Darwin, 1854): The first reference genome for Thecostraca.</title>
        <authorList>
            <person name="Kim W."/>
        </authorList>
    </citation>
    <scope>NUCLEOTIDE SEQUENCE [LARGE SCALE GENOMIC DNA]</scope>
    <source>
        <strain evidence="2">SNU_AA5</strain>
        <tissue evidence="2">Soma without cirri and trophi</tissue>
    </source>
</reference>
<feature type="region of interest" description="Disordered" evidence="1">
    <location>
        <begin position="87"/>
        <end position="122"/>
    </location>
</feature>
<dbReference type="EMBL" id="VIIS01001555">
    <property type="protein sequence ID" value="KAF0296490.1"/>
    <property type="molecule type" value="Genomic_DNA"/>
</dbReference>
<proteinExistence type="predicted"/>
<feature type="compositionally biased region" description="Low complexity" evidence="1">
    <location>
        <begin position="112"/>
        <end position="122"/>
    </location>
</feature>
<protein>
    <submittedName>
        <fullName evidence="2">Uncharacterized protein</fullName>
    </submittedName>
</protein>
<organism evidence="2 3">
    <name type="scientific">Amphibalanus amphitrite</name>
    <name type="common">Striped barnacle</name>
    <name type="synonym">Balanus amphitrite</name>
    <dbReference type="NCBI Taxonomy" id="1232801"/>
    <lineage>
        <taxon>Eukaryota</taxon>
        <taxon>Metazoa</taxon>
        <taxon>Ecdysozoa</taxon>
        <taxon>Arthropoda</taxon>
        <taxon>Crustacea</taxon>
        <taxon>Multicrustacea</taxon>
        <taxon>Cirripedia</taxon>
        <taxon>Thoracica</taxon>
        <taxon>Thoracicalcarea</taxon>
        <taxon>Balanomorpha</taxon>
        <taxon>Balanoidea</taxon>
        <taxon>Balanidae</taxon>
        <taxon>Amphibalaninae</taxon>
        <taxon>Amphibalanus</taxon>
    </lineage>
</organism>
<evidence type="ECO:0000313" key="3">
    <source>
        <dbReference type="Proteomes" id="UP000440578"/>
    </source>
</evidence>
<dbReference type="OrthoDB" id="6369009at2759"/>
<name>A0A6A4VYP4_AMPAM</name>
<gene>
    <name evidence="2" type="ORF">FJT64_006048</name>
</gene>
<sequence>MKPDVEVFFTNPMELARRCLASFTQAVQKMQTVSDFQNGHRQRLMEHLRNEVRAHQLNARANSQLEARCQQLEKRCQQLEQQLIGMQARKSPRNSPGFLSGMVSSRPMCRDSPQAAAAPSCSPYMDVVRRSRPFELAASAGGGDSLPMATSPQQTGQRQTSLLAKLFASPGVPQSPNNI</sequence>
<evidence type="ECO:0000313" key="2">
    <source>
        <dbReference type="EMBL" id="KAF0296490.1"/>
    </source>
</evidence>
<evidence type="ECO:0000256" key="1">
    <source>
        <dbReference type="SAM" id="MobiDB-lite"/>
    </source>
</evidence>
<dbReference type="Proteomes" id="UP000440578">
    <property type="component" value="Unassembled WGS sequence"/>
</dbReference>
<comment type="caution">
    <text evidence="2">The sequence shown here is derived from an EMBL/GenBank/DDBJ whole genome shotgun (WGS) entry which is preliminary data.</text>
</comment>
<keyword evidence="3" id="KW-1185">Reference proteome</keyword>